<evidence type="ECO:0000256" key="1">
    <source>
        <dbReference type="SAM" id="Phobius"/>
    </source>
</evidence>
<dbReference type="PaxDb" id="55529-EKX36428"/>
<evidence type="ECO:0000313" key="3">
    <source>
        <dbReference type="EnsemblProtists" id="EKX36428"/>
    </source>
</evidence>
<dbReference type="GeneID" id="17293164"/>
<dbReference type="EMBL" id="JH993074">
    <property type="protein sequence ID" value="EKX36428.1"/>
    <property type="molecule type" value="Genomic_DNA"/>
</dbReference>
<organism evidence="2">
    <name type="scientific">Guillardia theta (strain CCMP2712)</name>
    <name type="common">Cryptophyte</name>
    <dbReference type="NCBI Taxonomy" id="905079"/>
    <lineage>
        <taxon>Eukaryota</taxon>
        <taxon>Cryptophyceae</taxon>
        <taxon>Pyrenomonadales</taxon>
        <taxon>Geminigeraceae</taxon>
        <taxon>Guillardia</taxon>
    </lineage>
</organism>
<keyword evidence="1" id="KW-0472">Membrane</keyword>
<keyword evidence="4" id="KW-1185">Reference proteome</keyword>
<dbReference type="KEGG" id="gtt:GUITHDRAFT_117426"/>
<feature type="transmembrane region" description="Helical" evidence="1">
    <location>
        <begin position="157"/>
        <end position="178"/>
    </location>
</feature>
<feature type="transmembrane region" description="Helical" evidence="1">
    <location>
        <begin position="16"/>
        <end position="37"/>
    </location>
</feature>
<dbReference type="HOGENOM" id="CLU_1443537_0_0_1"/>
<reference evidence="4" key="2">
    <citation type="submission" date="2012-11" db="EMBL/GenBank/DDBJ databases">
        <authorList>
            <person name="Kuo A."/>
            <person name="Curtis B.A."/>
            <person name="Tanifuji G."/>
            <person name="Burki F."/>
            <person name="Gruber A."/>
            <person name="Irimia M."/>
            <person name="Maruyama S."/>
            <person name="Arias M.C."/>
            <person name="Ball S.G."/>
            <person name="Gile G.H."/>
            <person name="Hirakawa Y."/>
            <person name="Hopkins J.F."/>
            <person name="Rensing S.A."/>
            <person name="Schmutz J."/>
            <person name="Symeonidi A."/>
            <person name="Elias M."/>
            <person name="Eveleigh R.J."/>
            <person name="Herman E.K."/>
            <person name="Klute M.J."/>
            <person name="Nakayama T."/>
            <person name="Obornik M."/>
            <person name="Reyes-Prieto A."/>
            <person name="Armbrust E.V."/>
            <person name="Aves S.J."/>
            <person name="Beiko R.G."/>
            <person name="Coutinho P."/>
            <person name="Dacks J.B."/>
            <person name="Durnford D.G."/>
            <person name="Fast N.M."/>
            <person name="Green B.R."/>
            <person name="Grisdale C."/>
            <person name="Hempe F."/>
            <person name="Henrissat B."/>
            <person name="Hoppner M.P."/>
            <person name="Ishida K.-I."/>
            <person name="Kim E."/>
            <person name="Koreny L."/>
            <person name="Kroth P.G."/>
            <person name="Liu Y."/>
            <person name="Malik S.-B."/>
            <person name="Maier U.G."/>
            <person name="McRose D."/>
            <person name="Mock T."/>
            <person name="Neilson J.A."/>
            <person name="Onodera N.T."/>
            <person name="Poole A.M."/>
            <person name="Pritham E.J."/>
            <person name="Richards T.A."/>
            <person name="Rocap G."/>
            <person name="Roy S.W."/>
            <person name="Sarai C."/>
            <person name="Schaack S."/>
            <person name="Shirato S."/>
            <person name="Slamovits C.H."/>
            <person name="Spencer D.F."/>
            <person name="Suzuki S."/>
            <person name="Worden A.Z."/>
            <person name="Zauner S."/>
            <person name="Barry K."/>
            <person name="Bell C."/>
            <person name="Bharti A.K."/>
            <person name="Crow J.A."/>
            <person name="Grimwood J."/>
            <person name="Kramer R."/>
            <person name="Lindquist E."/>
            <person name="Lucas S."/>
            <person name="Salamov A."/>
            <person name="McFadden G.I."/>
            <person name="Lane C.E."/>
            <person name="Keeling P.J."/>
            <person name="Gray M.W."/>
            <person name="Grigoriev I.V."/>
            <person name="Archibald J.M."/>
        </authorList>
    </citation>
    <scope>NUCLEOTIDE SEQUENCE</scope>
    <source>
        <strain evidence="4">CCMP2712</strain>
    </source>
</reference>
<keyword evidence="1" id="KW-0812">Transmembrane</keyword>
<reference evidence="3" key="3">
    <citation type="submission" date="2015-06" db="UniProtKB">
        <authorList>
            <consortium name="EnsemblProtists"/>
        </authorList>
    </citation>
    <scope>IDENTIFICATION</scope>
</reference>
<proteinExistence type="predicted"/>
<dbReference type="AlphaFoldDB" id="L1IJK0"/>
<dbReference type="RefSeq" id="XP_005823408.1">
    <property type="nucleotide sequence ID" value="XM_005823351.1"/>
</dbReference>
<sequence length="188" mass="21175">MVISLLTDFRRTESRVYTVQAVVALLTLLCVLFAVAVNELCAGVNYSTIPLAEEKVCLKTRKSILQALQSICTVISVLLIVYRMFLARKLQREHELFLSQKLADDIQHEQEFVKASVLSWGNALELIVNCLHVFPGTSGSVAFYVNSKKLFYSVESLLCVVTLLRLYELLLLLLMLLYKLTLSQVGTN</sequence>
<name>L1IJK0_GUITC</name>
<keyword evidence="1" id="KW-1133">Transmembrane helix</keyword>
<protein>
    <submittedName>
        <fullName evidence="2 3">Uncharacterized protein</fullName>
    </submittedName>
</protein>
<feature type="transmembrane region" description="Helical" evidence="1">
    <location>
        <begin position="64"/>
        <end position="82"/>
    </location>
</feature>
<dbReference type="Proteomes" id="UP000011087">
    <property type="component" value="Unassembled WGS sequence"/>
</dbReference>
<reference evidence="2 4" key="1">
    <citation type="journal article" date="2012" name="Nature">
        <title>Algal genomes reveal evolutionary mosaicism and the fate of nucleomorphs.</title>
        <authorList>
            <consortium name="DOE Joint Genome Institute"/>
            <person name="Curtis B.A."/>
            <person name="Tanifuji G."/>
            <person name="Burki F."/>
            <person name="Gruber A."/>
            <person name="Irimia M."/>
            <person name="Maruyama S."/>
            <person name="Arias M.C."/>
            <person name="Ball S.G."/>
            <person name="Gile G.H."/>
            <person name="Hirakawa Y."/>
            <person name="Hopkins J.F."/>
            <person name="Kuo A."/>
            <person name="Rensing S.A."/>
            <person name="Schmutz J."/>
            <person name="Symeonidi A."/>
            <person name="Elias M."/>
            <person name="Eveleigh R.J."/>
            <person name="Herman E.K."/>
            <person name="Klute M.J."/>
            <person name="Nakayama T."/>
            <person name="Obornik M."/>
            <person name="Reyes-Prieto A."/>
            <person name="Armbrust E.V."/>
            <person name="Aves S.J."/>
            <person name="Beiko R.G."/>
            <person name="Coutinho P."/>
            <person name="Dacks J.B."/>
            <person name="Durnford D.G."/>
            <person name="Fast N.M."/>
            <person name="Green B.R."/>
            <person name="Grisdale C.J."/>
            <person name="Hempel F."/>
            <person name="Henrissat B."/>
            <person name="Hoppner M.P."/>
            <person name="Ishida K."/>
            <person name="Kim E."/>
            <person name="Koreny L."/>
            <person name="Kroth P.G."/>
            <person name="Liu Y."/>
            <person name="Malik S.B."/>
            <person name="Maier U.G."/>
            <person name="McRose D."/>
            <person name="Mock T."/>
            <person name="Neilson J.A."/>
            <person name="Onodera N.T."/>
            <person name="Poole A.M."/>
            <person name="Pritham E.J."/>
            <person name="Richards T.A."/>
            <person name="Rocap G."/>
            <person name="Roy S.W."/>
            <person name="Sarai C."/>
            <person name="Schaack S."/>
            <person name="Shirato S."/>
            <person name="Slamovits C.H."/>
            <person name="Spencer D.F."/>
            <person name="Suzuki S."/>
            <person name="Worden A.Z."/>
            <person name="Zauner S."/>
            <person name="Barry K."/>
            <person name="Bell C."/>
            <person name="Bharti A.K."/>
            <person name="Crow J.A."/>
            <person name="Grimwood J."/>
            <person name="Kramer R."/>
            <person name="Lindquist E."/>
            <person name="Lucas S."/>
            <person name="Salamov A."/>
            <person name="McFadden G.I."/>
            <person name="Lane C.E."/>
            <person name="Keeling P.J."/>
            <person name="Gray M.W."/>
            <person name="Grigoriev I.V."/>
            <person name="Archibald J.M."/>
        </authorList>
    </citation>
    <scope>NUCLEOTIDE SEQUENCE</scope>
    <source>
        <strain evidence="2 4">CCMP2712</strain>
    </source>
</reference>
<gene>
    <name evidence="2" type="ORF">GUITHDRAFT_117426</name>
</gene>
<evidence type="ECO:0000313" key="2">
    <source>
        <dbReference type="EMBL" id="EKX36428.1"/>
    </source>
</evidence>
<dbReference type="EnsemblProtists" id="EKX36428">
    <property type="protein sequence ID" value="EKX36428"/>
    <property type="gene ID" value="GUITHDRAFT_117426"/>
</dbReference>
<evidence type="ECO:0000313" key="4">
    <source>
        <dbReference type="Proteomes" id="UP000011087"/>
    </source>
</evidence>
<accession>L1IJK0</accession>